<dbReference type="SUPFAM" id="SSF56349">
    <property type="entry name" value="DNA breaking-rejoining enzymes"/>
    <property type="match status" value="1"/>
</dbReference>
<gene>
    <name evidence="7" type="ORF">GCM10008179_17550</name>
</gene>
<evidence type="ECO:0000313" key="8">
    <source>
        <dbReference type="Proteomes" id="UP001143372"/>
    </source>
</evidence>
<dbReference type="InterPro" id="IPR002104">
    <property type="entry name" value="Integrase_catalytic"/>
</dbReference>
<dbReference type="AlphaFoldDB" id="A0A9W6IZW7"/>
<dbReference type="GO" id="GO:0015074">
    <property type="term" value="P:DNA integration"/>
    <property type="evidence" value="ECO:0007669"/>
    <property type="project" value="UniProtKB-KW"/>
</dbReference>
<protein>
    <recommendedName>
        <fullName evidence="6">Tyr recombinase domain-containing protein</fullName>
    </recommendedName>
</protein>
<dbReference type="EMBL" id="BSFI01000007">
    <property type="protein sequence ID" value="GLK68117.1"/>
    <property type="molecule type" value="Genomic_DNA"/>
</dbReference>
<evidence type="ECO:0000256" key="4">
    <source>
        <dbReference type="ARBA" id="ARBA00023172"/>
    </source>
</evidence>
<evidence type="ECO:0000313" key="7">
    <source>
        <dbReference type="EMBL" id="GLK68117.1"/>
    </source>
</evidence>
<evidence type="ECO:0000256" key="5">
    <source>
        <dbReference type="SAM" id="MobiDB-lite"/>
    </source>
</evidence>
<keyword evidence="8" id="KW-1185">Reference proteome</keyword>
<evidence type="ECO:0000256" key="2">
    <source>
        <dbReference type="ARBA" id="ARBA00022908"/>
    </source>
</evidence>
<dbReference type="InterPro" id="IPR050090">
    <property type="entry name" value="Tyrosine_recombinase_XerCD"/>
</dbReference>
<feature type="compositionally biased region" description="Polar residues" evidence="5">
    <location>
        <begin position="390"/>
        <end position="400"/>
    </location>
</feature>
<reference evidence="7" key="1">
    <citation type="journal article" date="2014" name="Int. J. Syst. Evol. Microbiol.">
        <title>Complete genome sequence of Corynebacterium casei LMG S-19264T (=DSM 44701T), isolated from a smear-ripened cheese.</title>
        <authorList>
            <consortium name="US DOE Joint Genome Institute (JGI-PGF)"/>
            <person name="Walter F."/>
            <person name="Albersmeier A."/>
            <person name="Kalinowski J."/>
            <person name="Ruckert C."/>
        </authorList>
    </citation>
    <scope>NUCLEOTIDE SEQUENCE</scope>
    <source>
        <strain evidence="7">VKM B-2347</strain>
    </source>
</reference>
<dbReference type="InterPro" id="IPR010998">
    <property type="entry name" value="Integrase_recombinase_N"/>
</dbReference>
<dbReference type="GO" id="GO:0006310">
    <property type="term" value="P:DNA recombination"/>
    <property type="evidence" value="ECO:0007669"/>
    <property type="project" value="UniProtKB-KW"/>
</dbReference>
<evidence type="ECO:0000256" key="1">
    <source>
        <dbReference type="ARBA" id="ARBA00008857"/>
    </source>
</evidence>
<accession>A0A9W6IZW7</accession>
<dbReference type="InterPro" id="IPR011010">
    <property type="entry name" value="DNA_brk_join_enz"/>
</dbReference>
<dbReference type="PANTHER" id="PTHR30349:SF41">
    <property type="entry name" value="INTEGRASE_RECOMBINASE PROTEIN MJ0367-RELATED"/>
    <property type="match status" value="1"/>
</dbReference>
<evidence type="ECO:0000256" key="3">
    <source>
        <dbReference type="ARBA" id="ARBA00023125"/>
    </source>
</evidence>
<reference evidence="7" key="2">
    <citation type="submission" date="2023-01" db="EMBL/GenBank/DDBJ databases">
        <authorList>
            <person name="Sun Q."/>
            <person name="Evtushenko L."/>
        </authorList>
    </citation>
    <scope>NUCLEOTIDE SEQUENCE</scope>
    <source>
        <strain evidence="7">VKM B-2347</strain>
    </source>
</reference>
<dbReference type="Proteomes" id="UP001143372">
    <property type="component" value="Unassembled WGS sequence"/>
</dbReference>
<dbReference type="Pfam" id="PF00589">
    <property type="entry name" value="Phage_integrase"/>
    <property type="match status" value="1"/>
</dbReference>
<sequence>MVQLDLRYLSRDIDRHGNVRFYVRVPGRNKVRIRASLNEDGTASPAFMDAYWKAVRAEEEATRPQVRRVAEGSFQAALNRYYGSSKFKSYDPDTQRDKRGVLNRYADSAGPIALKAFRQQDVERSRDKRRDTPAAADKLVKYLRTFFAWAMKEKLIGANPAVGVEKINTGSEGHHTWSVEEIRRYEERHPVGTTARLALVLLMCTGGRRGDVYALGRQHETDGYLSFFQEKNRARQTEPIVIPIRPELRGALDATPTGDLAYIIGSHSRPYTKESFGNRFREWCDQAGLPQCSAHGVRKAAATILAENGASAMELCSIFGWSKLETAEIYVRKAQRKRLAANAFARLDAATSPKIVPLRGRKSVSGTNRRKSLVGSTPSDGGGGPGRTRTCNQTVMSGRL</sequence>
<feature type="domain" description="Tyr recombinase" evidence="6">
    <location>
        <begin position="172"/>
        <end position="344"/>
    </location>
</feature>
<name>A0A9W6IZW7_9HYPH</name>
<comment type="similarity">
    <text evidence="1">Belongs to the 'phage' integrase family.</text>
</comment>
<keyword evidence="2" id="KW-0229">DNA integration</keyword>
<organism evidence="7 8">
    <name type="scientific">Hansschlegelia plantiphila</name>
    <dbReference type="NCBI Taxonomy" id="374655"/>
    <lineage>
        <taxon>Bacteria</taxon>
        <taxon>Pseudomonadati</taxon>
        <taxon>Pseudomonadota</taxon>
        <taxon>Alphaproteobacteria</taxon>
        <taxon>Hyphomicrobiales</taxon>
        <taxon>Methylopilaceae</taxon>
        <taxon>Hansschlegelia</taxon>
    </lineage>
</organism>
<keyword evidence="3" id="KW-0238">DNA-binding</keyword>
<dbReference type="InterPro" id="IPR013762">
    <property type="entry name" value="Integrase-like_cat_sf"/>
</dbReference>
<comment type="caution">
    <text evidence="7">The sequence shown here is derived from an EMBL/GenBank/DDBJ whole genome shotgun (WGS) entry which is preliminary data.</text>
</comment>
<dbReference type="Gene3D" id="1.10.443.10">
    <property type="entry name" value="Intergrase catalytic core"/>
    <property type="match status" value="1"/>
</dbReference>
<proteinExistence type="inferred from homology"/>
<dbReference type="Gene3D" id="1.10.150.130">
    <property type="match status" value="1"/>
</dbReference>
<feature type="region of interest" description="Disordered" evidence="5">
    <location>
        <begin position="359"/>
        <end position="400"/>
    </location>
</feature>
<dbReference type="GO" id="GO:0003677">
    <property type="term" value="F:DNA binding"/>
    <property type="evidence" value="ECO:0007669"/>
    <property type="project" value="UniProtKB-KW"/>
</dbReference>
<dbReference type="PROSITE" id="PS51898">
    <property type="entry name" value="TYR_RECOMBINASE"/>
    <property type="match status" value="1"/>
</dbReference>
<evidence type="ECO:0000259" key="6">
    <source>
        <dbReference type="PROSITE" id="PS51898"/>
    </source>
</evidence>
<keyword evidence="4" id="KW-0233">DNA recombination</keyword>
<dbReference type="PANTHER" id="PTHR30349">
    <property type="entry name" value="PHAGE INTEGRASE-RELATED"/>
    <property type="match status" value="1"/>
</dbReference>